<dbReference type="EMBL" id="CAGI01000133">
    <property type="protein sequence ID" value="CCF48317.1"/>
    <property type="molecule type" value="Genomic_DNA"/>
</dbReference>
<dbReference type="Proteomes" id="UP000006174">
    <property type="component" value="Unassembled WGS sequence"/>
</dbReference>
<sequence length="619" mass="68435">MAPSTRLICACRRHGLTQVGPSSRKVVTTARIPSAKSSPTHQTEGESGLTGSEKLLQDAIRLEKQEEQLLSQRNKAQDPNDPIWTGEERVQDTVLRMVMDKYKPLRLPSSNPHADPADEKIRSGIQTPSTPSPPFPPSGASGFSRTATDSLVAESAIGSFVSPAYNGEHEDGRKLPKTPDQKPWRAVYVRPPSSILGAEEGFTPSIYYGQFLKSHSSSSSSPTNPASDIRSKLKAAGLNPSSLPLDDPKAMSKLRSGIKTFERQGKLVRARDSVLDYQLSQSSPSVSSSTAGEGKGDGLSDVNQNLQLQLGHAQGWDSVVEKRIKAAYEAGLFRENKLRGQPLKRDMDDKNPFLAREEYFMNRIVKRQGAAPPWVGLNMELETELASWRDRLVDAWVRRASRMITTSSTLSAGLKPLEGEVGEGGKEGLKDGERALLDTARRYRDEEWEQRERSFHQHELKRLNELIRRHNHLAPFTARKGLLVLDVELGSIYDRAVPRLVQEISSILRQKLDPGSGGTKDGWDEHLKREREGGKGGVTTYDMWGREVTSRQQQREGEKGSLHGWWGNAVGSRSDAKYGEQASGNAREEGGGRDERVPSLGLLAAIQKSLQWARERIGA</sequence>
<gene>
    <name evidence="3" type="ORF">UHOR_06696</name>
</gene>
<feature type="region of interest" description="Disordered" evidence="1">
    <location>
        <begin position="105"/>
        <end position="145"/>
    </location>
</feature>
<feature type="domain" description="DnaJ homologue subfamily C member 28 conserved" evidence="2">
    <location>
        <begin position="319"/>
        <end position="388"/>
    </location>
</feature>
<dbReference type="InterPro" id="IPR018961">
    <property type="entry name" value="DnaJ_homolog_subfam-C_membr-28"/>
</dbReference>
<dbReference type="AlphaFoldDB" id="I2FN24"/>
<evidence type="ECO:0000259" key="2">
    <source>
        <dbReference type="Pfam" id="PF09350"/>
    </source>
</evidence>
<dbReference type="OrthoDB" id="547796at2759"/>
<feature type="region of interest" description="Disordered" evidence="1">
    <location>
        <begin position="279"/>
        <end position="298"/>
    </location>
</feature>
<keyword evidence="4" id="KW-1185">Reference proteome</keyword>
<proteinExistence type="predicted"/>
<feature type="compositionally biased region" description="Low complexity" evidence="1">
    <location>
        <begin position="280"/>
        <end position="289"/>
    </location>
</feature>
<evidence type="ECO:0000256" key="1">
    <source>
        <dbReference type="SAM" id="MobiDB-lite"/>
    </source>
</evidence>
<evidence type="ECO:0000313" key="4">
    <source>
        <dbReference type="Proteomes" id="UP000006174"/>
    </source>
</evidence>
<feature type="region of interest" description="Disordered" evidence="1">
    <location>
        <begin position="575"/>
        <end position="596"/>
    </location>
</feature>
<dbReference type="OMA" id="DMWGREV"/>
<accession>I2FN24</accession>
<dbReference type="PANTHER" id="PTHR39394">
    <property type="entry name" value="YALI0E31793P"/>
    <property type="match status" value="1"/>
</dbReference>
<organism evidence="3 4">
    <name type="scientific">Ustilago hordei</name>
    <name type="common">Barley covered smut fungus</name>
    <dbReference type="NCBI Taxonomy" id="120017"/>
    <lineage>
        <taxon>Eukaryota</taxon>
        <taxon>Fungi</taxon>
        <taxon>Dikarya</taxon>
        <taxon>Basidiomycota</taxon>
        <taxon>Ustilaginomycotina</taxon>
        <taxon>Ustilaginomycetes</taxon>
        <taxon>Ustilaginales</taxon>
        <taxon>Ustilaginaceae</taxon>
        <taxon>Ustilago</taxon>
    </lineage>
</organism>
<dbReference type="Pfam" id="PF09350">
    <property type="entry name" value="DJC28_CD"/>
    <property type="match status" value="1"/>
</dbReference>
<protein>
    <recommendedName>
        <fullName evidence="2">DnaJ homologue subfamily C member 28 conserved domain-containing protein</fullName>
    </recommendedName>
</protein>
<dbReference type="STRING" id="1128400.I2FN24"/>
<dbReference type="PANTHER" id="PTHR39394:SF1">
    <property type="entry name" value="DNAJ HOMOLOGUE SUBFAMILY C MEMBER 28 CONSERVED DOMAIN-CONTAINING PROTEIN"/>
    <property type="match status" value="1"/>
</dbReference>
<comment type="caution">
    <text evidence="3">The sequence shown here is derived from an EMBL/GenBank/DDBJ whole genome shotgun (WGS) entry which is preliminary data.</text>
</comment>
<reference evidence="3 4" key="1">
    <citation type="journal article" date="2012" name="Plant Cell">
        <title>Genome comparison of barley and maize smut fungi reveals targeted loss of RNA silencing components and species-specific presence of transposable elements.</title>
        <authorList>
            <person name="Laurie J.D."/>
            <person name="Ali S."/>
            <person name="Linning R."/>
            <person name="Mannhaupt G."/>
            <person name="Wong P."/>
            <person name="Gueldener U."/>
            <person name="Muensterkoetter M."/>
            <person name="Moore R."/>
            <person name="Kahmann R."/>
            <person name="Bakkeren G."/>
            <person name="Schirawski J."/>
        </authorList>
    </citation>
    <scope>NUCLEOTIDE SEQUENCE [LARGE SCALE GENOMIC DNA]</scope>
    <source>
        <strain evidence="4">Uh4875-4</strain>
    </source>
</reference>
<evidence type="ECO:0000313" key="3">
    <source>
        <dbReference type="EMBL" id="CCF48317.1"/>
    </source>
</evidence>
<dbReference type="HOGENOM" id="CLU_032666_0_0_1"/>
<feature type="compositionally biased region" description="Basic and acidic residues" evidence="1">
    <location>
        <begin position="586"/>
        <end position="596"/>
    </location>
</feature>
<feature type="region of interest" description="Disordered" evidence="1">
    <location>
        <begin position="20"/>
        <end position="54"/>
    </location>
</feature>
<dbReference type="eggNOG" id="ENOG502S2GU">
    <property type="taxonomic scope" value="Eukaryota"/>
</dbReference>
<name>I2FN24_USTHO</name>